<evidence type="ECO:0000313" key="9">
    <source>
        <dbReference type="Proteomes" id="UP000188268"/>
    </source>
</evidence>
<protein>
    <recommendedName>
        <fullName evidence="7">Wall-associated receptor kinase galacturonan-binding domain-containing protein</fullName>
    </recommendedName>
</protein>
<dbReference type="PANTHER" id="PTHR33138:SF72">
    <property type="entry name" value="WALL-ASSOCIATED RECEPTOR KINASE CARBOXY-TERMINAL PROTEIN"/>
    <property type="match status" value="1"/>
</dbReference>
<feature type="transmembrane region" description="Helical" evidence="6">
    <location>
        <begin position="12"/>
        <end position="30"/>
    </location>
</feature>
<dbReference type="AlphaFoldDB" id="A0A1R3IC70"/>
<dbReference type="OrthoDB" id="4062651at2759"/>
<keyword evidence="5 6" id="KW-0472">Membrane</keyword>
<dbReference type="GO" id="GO:0030247">
    <property type="term" value="F:polysaccharide binding"/>
    <property type="evidence" value="ECO:0007669"/>
    <property type="project" value="InterPro"/>
</dbReference>
<evidence type="ECO:0000256" key="2">
    <source>
        <dbReference type="ARBA" id="ARBA00022692"/>
    </source>
</evidence>
<keyword evidence="2 6" id="KW-0812">Transmembrane</keyword>
<dbReference type="Proteomes" id="UP000188268">
    <property type="component" value="Unassembled WGS sequence"/>
</dbReference>
<evidence type="ECO:0000256" key="4">
    <source>
        <dbReference type="ARBA" id="ARBA00022989"/>
    </source>
</evidence>
<evidence type="ECO:0000256" key="6">
    <source>
        <dbReference type="SAM" id="Phobius"/>
    </source>
</evidence>
<evidence type="ECO:0000259" key="7">
    <source>
        <dbReference type="Pfam" id="PF13947"/>
    </source>
</evidence>
<name>A0A1R3IC70_COCAP</name>
<comment type="subcellular location">
    <subcellularLocation>
        <location evidence="1">Membrane</location>
        <topology evidence="1">Single-pass membrane protein</topology>
    </subcellularLocation>
</comment>
<keyword evidence="3" id="KW-0732">Signal</keyword>
<dbReference type="PANTHER" id="PTHR33138">
    <property type="entry name" value="OS01G0690200 PROTEIN"/>
    <property type="match status" value="1"/>
</dbReference>
<organism evidence="8 9">
    <name type="scientific">Corchorus capsularis</name>
    <name type="common">Jute</name>
    <dbReference type="NCBI Taxonomy" id="210143"/>
    <lineage>
        <taxon>Eukaryota</taxon>
        <taxon>Viridiplantae</taxon>
        <taxon>Streptophyta</taxon>
        <taxon>Embryophyta</taxon>
        <taxon>Tracheophyta</taxon>
        <taxon>Spermatophyta</taxon>
        <taxon>Magnoliopsida</taxon>
        <taxon>eudicotyledons</taxon>
        <taxon>Gunneridae</taxon>
        <taxon>Pentapetalae</taxon>
        <taxon>rosids</taxon>
        <taxon>malvids</taxon>
        <taxon>Malvales</taxon>
        <taxon>Malvaceae</taxon>
        <taxon>Grewioideae</taxon>
        <taxon>Apeibeae</taxon>
        <taxon>Corchorus</taxon>
    </lineage>
</organism>
<dbReference type="InterPro" id="IPR025287">
    <property type="entry name" value="WAK_GUB"/>
</dbReference>
<evidence type="ECO:0000256" key="5">
    <source>
        <dbReference type="ARBA" id="ARBA00023136"/>
    </source>
</evidence>
<evidence type="ECO:0000256" key="3">
    <source>
        <dbReference type="ARBA" id="ARBA00022729"/>
    </source>
</evidence>
<accession>A0A1R3IC70</accession>
<dbReference type="STRING" id="210143.A0A1R3IC70"/>
<proteinExistence type="predicted"/>
<dbReference type="EMBL" id="AWWV01010319">
    <property type="protein sequence ID" value="OMO80206.1"/>
    <property type="molecule type" value="Genomic_DNA"/>
</dbReference>
<evidence type="ECO:0000256" key="1">
    <source>
        <dbReference type="ARBA" id="ARBA00004167"/>
    </source>
</evidence>
<comment type="caution">
    <text evidence="8">The sequence shown here is derived from an EMBL/GenBank/DDBJ whole genome shotgun (WGS) entry which is preliminary data.</text>
</comment>
<dbReference type="Gramene" id="OMO80206">
    <property type="protein sequence ID" value="OMO80206"/>
    <property type="gene ID" value="CCACVL1_13099"/>
</dbReference>
<dbReference type="GO" id="GO:0016020">
    <property type="term" value="C:membrane"/>
    <property type="evidence" value="ECO:0007669"/>
    <property type="project" value="UniProtKB-SubCell"/>
</dbReference>
<feature type="domain" description="Wall-associated receptor kinase galacturonan-binding" evidence="7">
    <location>
        <begin position="38"/>
        <end position="94"/>
    </location>
</feature>
<dbReference type="Pfam" id="PF13947">
    <property type="entry name" value="GUB_WAK_bind"/>
    <property type="match status" value="1"/>
</dbReference>
<evidence type="ECO:0000313" key="8">
    <source>
        <dbReference type="EMBL" id="OMO80206.1"/>
    </source>
</evidence>
<keyword evidence="4 6" id="KW-1133">Transmembrane helix</keyword>
<keyword evidence="9" id="KW-1185">Reference proteome</keyword>
<sequence>MDLKLSGTYPFFLLFTTILSVQVLVCLCSLEYEKSPECNKPFQCGVIQNISYPFRQRGSPQYCGRPGFELSCEDGNPMITFMSKRYQVYTFNIMLRMLTVGPTDDRNQILCPQQLVNISSNLGPFYVSYNTKNVTLYYDCPTMANQSIGLSNHQFNCSMNGTDHVQVGYFVVTSAFANLSAATKEALGSCRSSVIGLAFASMVQILEDNPSSETLAVALTNGFGLQWSENFTVPAGSSASSSSNLKLIIGTHYAKLF</sequence>
<dbReference type="OMA" id="IIGTHYA"/>
<reference evidence="8 9" key="1">
    <citation type="submission" date="2013-09" db="EMBL/GenBank/DDBJ databases">
        <title>Corchorus capsularis genome sequencing.</title>
        <authorList>
            <person name="Alam M."/>
            <person name="Haque M.S."/>
            <person name="Islam M.S."/>
            <person name="Emdad E.M."/>
            <person name="Islam M.M."/>
            <person name="Ahmed B."/>
            <person name="Halim A."/>
            <person name="Hossen Q.M.M."/>
            <person name="Hossain M.Z."/>
            <person name="Ahmed R."/>
            <person name="Khan M.M."/>
            <person name="Islam R."/>
            <person name="Rashid M.M."/>
            <person name="Khan S.A."/>
            <person name="Rahman M.S."/>
            <person name="Alam M."/>
        </authorList>
    </citation>
    <scope>NUCLEOTIDE SEQUENCE [LARGE SCALE GENOMIC DNA]</scope>
    <source>
        <strain evidence="9">cv. CVL-1</strain>
        <tissue evidence="8">Whole seedling</tissue>
    </source>
</reference>
<gene>
    <name evidence="8" type="ORF">CCACVL1_13099</name>
</gene>